<evidence type="ECO:0000256" key="7">
    <source>
        <dbReference type="PROSITE-ProRule" id="PRU01091"/>
    </source>
</evidence>
<dbReference type="Gene3D" id="3.40.50.2300">
    <property type="match status" value="1"/>
</dbReference>
<feature type="DNA-binding region" description="OmpR/PhoB-type" evidence="7">
    <location>
        <begin position="125"/>
        <end position="221"/>
    </location>
</feature>
<evidence type="ECO:0000256" key="2">
    <source>
        <dbReference type="ARBA" id="ARBA00023012"/>
    </source>
</evidence>
<evidence type="ECO:0000256" key="4">
    <source>
        <dbReference type="ARBA" id="ARBA00023125"/>
    </source>
</evidence>
<dbReference type="Gene3D" id="6.10.250.690">
    <property type="match status" value="1"/>
</dbReference>
<dbReference type="Pfam" id="PF00486">
    <property type="entry name" value="Trans_reg_C"/>
    <property type="match status" value="1"/>
</dbReference>
<dbReference type="SMART" id="SM00862">
    <property type="entry name" value="Trans_reg_C"/>
    <property type="match status" value="1"/>
</dbReference>
<dbReference type="InterPro" id="IPR039420">
    <property type="entry name" value="WalR-like"/>
</dbReference>
<feature type="domain" description="Response regulatory" evidence="8">
    <location>
        <begin position="3"/>
        <end position="116"/>
    </location>
</feature>
<dbReference type="EMBL" id="JBGQPK010000020">
    <property type="protein sequence ID" value="MFL2029262.1"/>
    <property type="molecule type" value="Genomic_DNA"/>
</dbReference>
<dbReference type="RefSeq" id="WP_125550418.1">
    <property type="nucleotide sequence ID" value="NZ_JBGQPK010000020.1"/>
</dbReference>
<sequence>MATILIIEDDAAIHQILETTLRQHQFQIINAFSGTEGRLRFDPAKVDLILLDLMLPGMSGEALLAELRQISAVPIIVLSAKHDQTVKLAMLAHGADDYITKPFDLAELVARINIQIRHATSSPQPALLRYEQLSIDSVTRQVMFAQKSLQLTAREYAILKLFLQQPHKVFSRRNLYESVWQDDYIDGEKTINVHISNLRNKLRQVGADYIQTVWGVGFKFD</sequence>
<keyword evidence="11" id="KW-1185">Reference proteome</keyword>
<organism evidence="10 11">
    <name type="scientific">Loigolactobacillus zhaoyuanensis</name>
    <dbReference type="NCBI Taxonomy" id="2486017"/>
    <lineage>
        <taxon>Bacteria</taxon>
        <taxon>Bacillati</taxon>
        <taxon>Bacillota</taxon>
        <taxon>Bacilli</taxon>
        <taxon>Lactobacillales</taxon>
        <taxon>Lactobacillaceae</taxon>
        <taxon>Loigolactobacillus</taxon>
    </lineage>
</organism>
<keyword evidence="3" id="KW-0805">Transcription regulation</keyword>
<dbReference type="PANTHER" id="PTHR48111:SF2">
    <property type="entry name" value="RESPONSE REGULATOR SAER"/>
    <property type="match status" value="1"/>
</dbReference>
<dbReference type="CDD" id="cd00383">
    <property type="entry name" value="trans_reg_C"/>
    <property type="match status" value="1"/>
</dbReference>
<dbReference type="InterPro" id="IPR036388">
    <property type="entry name" value="WH-like_DNA-bd_sf"/>
</dbReference>
<feature type="domain" description="OmpR/PhoB-type" evidence="9">
    <location>
        <begin position="125"/>
        <end position="221"/>
    </location>
</feature>
<keyword evidence="2" id="KW-0902">Two-component regulatory system</keyword>
<evidence type="ECO:0000256" key="3">
    <source>
        <dbReference type="ARBA" id="ARBA00023015"/>
    </source>
</evidence>
<proteinExistence type="predicted"/>
<dbReference type="Pfam" id="PF00072">
    <property type="entry name" value="Response_reg"/>
    <property type="match status" value="1"/>
</dbReference>
<dbReference type="PANTHER" id="PTHR48111">
    <property type="entry name" value="REGULATOR OF RPOS"/>
    <property type="match status" value="1"/>
</dbReference>
<keyword evidence="5" id="KW-0804">Transcription</keyword>
<dbReference type="InterPro" id="IPR001789">
    <property type="entry name" value="Sig_transdc_resp-reg_receiver"/>
</dbReference>
<dbReference type="Gene3D" id="1.10.10.10">
    <property type="entry name" value="Winged helix-like DNA-binding domain superfamily/Winged helix DNA-binding domain"/>
    <property type="match status" value="1"/>
</dbReference>
<dbReference type="PROSITE" id="PS50110">
    <property type="entry name" value="RESPONSE_REGULATORY"/>
    <property type="match status" value="1"/>
</dbReference>
<keyword evidence="4 7" id="KW-0238">DNA-binding</keyword>
<evidence type="ECO:0000259" key="9">
    <source>
        <dbReference type="PROSITE" id="PS51755"/>
    </source>
</evidence>
<dbReference type="PROSITE" id="PS51755">
    <property type="entry name" value="OMPR_PHOB"/>
    <property type="match status" value="1"/>
</dbReference>
<accession>A0ABW8UEK5</accession>
<evidence type="ECO:0000313" key="10">
    <source>
        <dbReference type="EMBL" id="MFL2029262.1"/>
    </source>
</evidence>
<dbReference type="Proteomes" id="UP001625389">
    <property type="component" value="Unassembled WGS sequence"/>
</dbReference>
<evidence type="ECO:0000256" key="6">
    <source>
        <dbReference type="PROSITE-ProRule" id="PRU00169"/>
    </source>
</evidence>
<protein>
    <submittedName>
        <fullName evidence="10">Response regulator transcription factor</fullName>
    </submittedName>
</protein>
<evidence type="ECO:0000256" key="5">
    <source>
        <dbReference type="ARBA" id="ARBA00023163"/>
    </source>
</evidence>
<evidence type="ECO:0000313" key="11">
    <source>
        <dbReference type="Proteomes" id="UP001625389"/>
    </source>
</evidence>
<dbReference type="SUPFAM" id="SSF52172">
    <property type="entry name" value="CheY-like"/>
    <property type="match status" value="1"/>
</dbReference>
<gene>
    <name evidence="10" type="ORF">ACEN34_06485</name>
</gene>
<reference evidence="10 11" key="1">
    <citation type="submission" date="2024-08" db="EMBL/GenBank/DDBJ databases">
        <authorList>
            <person name="Arias E."/>
        </authorList>
    </citation>
    <scope>NUCLEOTIDE SEQUENCE [LARGE SCALE GENOMIC DNA]</scope>
    <source>
        <strain evidence="10 11">FAM 25317</strain>
    </source>
</reference>
<dbReference type="InterPro" id="IPR001867">
    <property type="entry name" value="OmpR/PhoB-type_DNA-bd"/>
</dbReference>
<dbReference type="CDD" id="cd17574">
    <property type="entry name" value="REC_OmpR"/>
    <property type="match status" value="1"/>
</dbReference>
<feature type="modified residue" description="4-aspartylphosphate" evidence="6">
    <location>
        <position position="52"/>
    </location>
</feature>
<evidence type="ECO:0000256" key="1">
    <source>
        <dbReference type="ARBA" id="ARBA00022553"/>
    </source>
</evidence>
<comment type="caution">
    <text evidence="10">The sequence shown here is derived from an EMBL/GenBank/DDBJ whole genome shotgun (WGS) entry which is preliminary data.</text>
</comment>
<dbReference type="SMART" id="SM00448">
    <property type="entry name" value="REC"/>
    <property type="match status" value="1"/>
</dbReference>
<keyword evidence="1 6" id="KW-0597">Phosphoprotein</keyword>
<name>A0ABW8UEK5_9LACO</name>
<dbReference type="InterPro" id="IPR011006">
    <property type="entry name" value="CheY-like_superfamily"/>
</dbReference>
<evidence type="ECO:0000259" key="8">
    <source>
        <dbReference type="PROSITE" id="PS50110"/>
    </source>
</evidence>